<protein>
    <submittedName>
        <fullName evidence="2">Purple acid phosphatase</fullName>
    </submittedName>
</protein>
<reference evidence="2" key="1">
    <citation type="submission" date="2016-11" db="UniProtKB">
        <authorList>
            <consortium name="WormBaseParasite"/>
        </authorList>
    </citation>
    <scope>IDENTIFICATION</scope>
    <source>
        <strain evidence="2">KR3021</strain>
    </source>
</reference>
<name>A0AC35TVH7_9BILA</name>
<organism evidence="1 2">
    <name type="scientific">Rhabditophanes sp. KR3021</name>
    <dbReference type="NCBI Taxonomy" id="114890"/>
    <lineage>
        <taxon>Eukaryota</taxon>
        <taxon>Metazoa</taxon>
        <taxon>Ecdysozoa</taxon>
        <taxon>Nematoda</taxon>
        <taxon>Chromadorea</taxon>
        <taxon>Rhabditida</taxon>
        <taxon>Tylenchina</taxon>
        <taxon>Panagrolaimomorpha</taxon>
        <taxon>Strongyloidoidea</taxon>
        <taxon>Alloionematidae</taxon>
        <taxon>Rhabditophanes</taxon>
    </lineage>
</organism>
<proteinExistence type="predicted"/>
<accession>A0AC35TVH7</accession>
<evidence type="ECO:0000313" key="1">
    <source>
        <dbReference type="Proteomes" id="UP000095286"/>
    </source>
</evidence>
<evidence type="ECO:0000313" key="2">
    <source>
        <dbReference type="WBParaSite" id="RSKR_0000467400.1"/>
    </source>
</evidence>
<dbReference type="WBParaSite" id="RSKR_0000467400.1">
    <property type="protein sequence ID" value="RSKR_0000467400.1"/>
    <property type="gene ID" value="RSKR_0000467400"/>
</dbReference>
<sequence length="456" mass="52715">MESIPLLESNQFTTSINVNDENDESEYFAAANATPNFNYRERSRRAYLKQRKVIFYIIFHIVMSLLTVLLLIFFSTVLYANGKQSDSIHEQVHLSLTRDARSMMVTWVTFQDLKTDFPLVKYGRNGDNLDLTQTGYSTKFVDTQGTITRYIHRVNLTELSHQTKYYYEVGKDDSWSNGTFHFTTFPEGTDFGVKMCVYGDMSVDGKATLPALIRDVKNGRCQMLIHLGDISYQLQKNDGKVGDEFMREMEPAVAFVPFMVIPGNHEFNCFGFSHYENRFTMPVKHRISDADSYYSLTVGPINLFAVSSEVYGHLVVYGKDPIKRQAYQLENDLQLAEAIKADRPWKIGYQHRPLYCYEEYYDKECNNYENKMMRSGFEDIPGLEDLYQRYSMDLMLVGHEHAFEKLWPLFNRTVYKYLDPSIFLNPPATSYLLTGAGGCDCTHQISTKLGPFSVKR</sequence>
<dbReference type="Proteomes" id="UP000095286">
    <property type="component" value="Unplaced"/>
</dbReference>